<evidence type="ECO:0000256" key="1">
    <source>
        <dbReference type="SAM" id="SignalP"/>
    </source>
</evidence>
<dbReference type="InterPro" id="IPR011330">
    <property type="entry name" value="Glyco_hydro/deAcase_b/a-brl"/>
</dbReference>
<dbReference type="Gene3D" id="3.20.20.370">
    <property type="entry name" value="Glycoside hydrolase/deacetylase"/>
    <property type="match status" value="2"/>
</dbReference>
<evidence type="ECO:0000313" key="4">
    <source>
        <dbReference type="Proteomes" id="UP000653454"/>
    </source>
</evidence>
<dbReference type="EMBL" id="CAJHNJ030000026">
    <property type="protein sequence ID" value="CAG9122141.1"/>
    <property type="molecule type" value="Genomic_DNA"/>
</dbReference>
<feature type="domain" description="NodB homology" evidence="2">
    <location>
        <begin position="50"/>
        <end position="165"/>
    </location>
</feature>
<accession>A0A8S4F683</accession>
<dbReference type="Proteomes" id="UP000653454">
    <property type="component" value="Unassembled WGS sequence"/>
</dbReference>
<dbReference type="GO" id="GO:0005975">
    <property type="term" value="P:carbohydrate metabolic process"/>
    <property type="evidence" value="ECO:0007669"/>
    <property type="project" value="InterPro"/>
</dbReference>
<feature type="signal peptide" evidence="1">
    <location>
        <begin position="1"/>
        <end position="17"/>
    </location>
</feature>
<protein>
    <submittedName>
        <fullName evidence="3">(diamondback moth) hypothetical protein</fullName>
    </submittedName>
</protein>
<gene>
    <name evidence="3" type="ORF">PLXY2_LOCUS7612</name>
</gene>
<name>A0A8S4F683_PLUXY</name>
<dbReference type="GO" id="GO:0016810">
    <property type="term" value="F:hydrolase activity, acting on carbon-nitrogen (but not peptide) bonds"/>
    <property type="evidence" value="ECO:0007669"/>
    <property type="project" value="InterPro"/>
</dbReference>
<comment type="caution">
    <text evidence="3">The sequence shown here is derived from an EMBL/GenBank/DDBJ whole genome shotgun (WGS) entry which is preliminary data.</text>
</comment>
<proteinExistence type="predicted"/>
<keyword evidence="1" id="KW-0732">Signal</keyword>
<dbReference type="PANTHER" id="PTHR45985:SF8">
    <property type="entry name" value="CHITIN DEACETYLASE-LIKE 9, ISOFORM A"/>
    <property type="match status" value="1"/>
</dbReference>
<reference evidence="3" key="1">
    <citation type="submission" date="2020-11" db="EMBL/GenBank/DDBJ databases">
        <authorList>
            <person name="Whiteford S."/>
        </authorList>
    </citation>
    <scope>NUCLEOTIDE SEQUENCE</scope>
</reference>
<sequence>MEVKVIFLLTAVAAAAALEPASSCVVSECKLPNCRCASTEIPGGLEPRNTPQFITVTFDDAVTVQNIQTYREVLYDRKNRNNCQIGSTFFISHEYTDYSIVNELYNEGFEVALHSISHKGPPDSWGSASYEELSQEIGDQKKQMAAFANIPESAIKGMRMPYLYMGGNNQFSVMAAAGLEYDSSWGATNSIDPGLWPYTLDYASPQECNVGTCPNATFPGLWVSPMLAWIDKTDNRCTMVDSCYSKPEPNDEDGWLEFYIRNFERHYTGNRAPFGYYIHEAHFTSHPASKTALKKFLDIVTQLYDVFVVNEHDVIEWVKNPIPVDEYLKKDCKFTLRRQCQSRACGPYYPTHNISTVLFGNQRPSKMEVKAIFLLAVVAVVAAQEPASSCVPAACQLPNCRCASTEIPGGLEPRDTPQFITVTFDDAVTVQNIQTYREVLYNRKNKNNCQIGSTFYISHEYTDYSIVNELYNEGFEVALHSISHKSPPSYWATASYEEVSQEFGDQKKQMAAFANIPESAIKGMRMPFLQMTGNTHFSVMADAGLEYDSSWGATNSINPGLWPYTLDYASPQECNIGPCPNATFPGLWVSPMLAWIDNDGYTCTMVDSCFSKPGPNDEDAWVEFYIRNFERHYNGNRAPFGYYIHEAHFTSHPASKTALARFLDIVTQLYDVFVVNEHDVIEWVKNPIPVDEYLKKDCKFTLRRQCQSRACGPYFPTHNQFNQEYRLQLCSACPATYPWTGNHLGTN</sequence>
<feature type="domain" description="NodB homology" evidence="2">
    <location>
        <begin position="417"/>
        <end position="546"/>
    </location>
</feature>
<dbReference type="InterPro" id="IPR052740">
    <property type="entry name" value="CE4"/>
</dbReference>
<keyword evidence="4" id="KW-1185">Reference proteome</keyword>
<feature type="chain" id="PRO_5035722161" evidence="1">
    <location>
        <begin position="18"/>
        <end position="747"/>
    </location>
</feature>
<organism evidence="3 4">
    <name type="scientific">Plutella xylostella</name>
    <name type="common">Diamondback moth</name>
    <name type="synonym">Plutella maculipennis</name>
    <dbReference type="NCBI Taxonomy" id="51655"/>
    <lineage>
        <taxon>Eukaryota</taxon>
        <taxon>Metazoa</taxon>
        <taxon>Ecdysozoa</taxon>
        <taxon>Arthropoda</taxon>
        <taxon>Hexapoda</taxon>
        <taxon>Insecta</taxon>
        <taxon>Pterygota</taxon>
        <taxon>Neoptera</taxon>
        <taxon>Endopterygota</taxon>
        <taxon>Lepidoptera</taxon>
        <taxon>Glossata</taxon>
        <taxon>Ditrysia</taxon>
        <taxon>Yponomeutoidea</taxon>
        <taxon>Plutellidae</taxon>
        <taxon>Plutella</taxon>
    </lineage>
</organism>
<dbReference type="Pfam" id="PF01522">
    <property type="entry name" value="Polysacc_deac_1"/>
    <property type="match status" value="2"/>
</dbReference>
<dbReference type="PANTHER" id="PTHR45985">
    <property type="match status" value="1"/>
</dbReference>
<evidence type="ECO:0000259" key="2">
    <source>
        <dbReference type="Pfam" id="PF01522"/>
    </source>
</evidence>
<dbReference type="InterPro" id="IPR002509">
    <property type="entry name" value="NODB_dom"/>
</dbReference>
<dbReference type="SUPFAM" id="SSF88713">
    <property type="entry name" value="Glycoside hydrolase/deacetylase"/>
    <property type="match status" value="2"/>
</dbReference>
<dbReference type="AlphaFoldDB" id="A0A8S4F683"/>
<dbReference type="CDD" id="cd10975">
    <property type="entry name" value="CE4_CDA_like_2"/>
    <property type="match status" value="2"/>
</dbReference>
<evidence type="ECO:0000313" key="3">
    <source>
        <dbReference type="EMBL" id="CAG9122141.1"/>
    </source>
</evidence>